<dbReference type="OrthoDB" id="173556at2"/>
<dbReference type="Proteomes" id="UP000055060">
    <property type="component" value="Unassembled WGS sequence"/>
</dbReference>
<evidence type="ECO:0000313" key="3">
    <source>
        <dbReference type="Proteomes" id="UP000055060"/>
    </source>
</evidence>
<keyword evidence="1" id="KW-1133">Transmembrane helix</keyword>
<gene>
    <name evidence="2" type="ORF">LARV_01088</name>
</gene>
<keyword evidence="1" id="KW-0472">Membrane</keyword>
<evidence type="ECO:0008006" key="4">
    <source>
        <dbReference type="Google" id="ProtNLM"/>
    </source>
</evidence>
<evidence type="ECO:0000256" key="1">
    <source>
        <dbReference type="SAM" id="Phobius"/>
    </source>
</evidence>
<dbReference type="EMBL" id="DF967972">
    <property type="protein sequence ID" value="GAP13335.1"/>
    <property type="molecule type" value="Genomic_DNA"/>
</dbReference>
<dbReference type="AlphaFoldDB" id="A0A0S7B7U1"/>
<organism evidence="2">
    <name type="scientific">Longilinea arvoryzae</name>
    <dbReference type="NCBI Taxonomy" id="360412"/>
    <lineage>
        <taxon>Bacteria</taxon>
        <taxon>Bacillati</taxon>
        <taxon>Chloroflexota</taxon>
        <taxon>Anaerolineae</taxon>
        <taxon>Anaerolineales</taxon>
        <taxon>Anaerolineaceae</taxon>
        <taxon>Longilinea</taxon>
    </lineage>
</organism>
<accession>A0A0S7B7U1</accession>
<sequence length="268" mass="29474">MNESQIRSILRDLSEHKAPGAAIDLWPALQSRLQTGEFAETRGTRMNTRRKFSLRLAAAIALVVLLFAAFFALTPQGRALAQEALQFFTRAESDQLPLQDWQLTPAPTPGTSTPDPASILDATASVQEVEQIAGFDVLVPSWIPDSLQFVGATLEEDKSIVRIFYQYVETNTNGLALRQQPIPVSEDCELCEMVGASAEVQTVSILGNAGEYVEGVWKLTDQGPIWESDPYMKTLRWQANGMAFELGFMGPPDGLSLEDLIEIAESLQ</sequence>
<proteinExistence type="predicted"/>
<name>A0A0S7B7U1_9CHLR</name>
<protein>
    <recommendedName>
        <fullName evidence="4">DUF4367 domain-containing protein</fullName>
    </recommendedName>
</protein>
<evidence type="ECO:0000313" key="2">
    <source>
        <dbReference type="EMBL" id="GAP13335.1"/>
    </source>
</evidence>
<dbReference type="STRING" id="360412.LARV_01088"/>
<keyword evidence="3" id="KW-1185">Reference proteome</keyword>
<dbReference type="RefSeq" id="WP_152031718.1">
    <property type="nucleotide sequence ID" value="NZ_DF967972.1"/>
</dbReference>
<keyword evidence="1" id="KW-0812">Transmembrane</keyword>
<feature type="transmembrane region" description="Helical" evidence="1">
    <location>
        <begin position="52"/>
        <end position="73"/>
    </location>
</feature>
<reference evidence="2" key="1">
    <citation type="submission" date="2015-07" db="EMBL/GenBank/DDBJ databases">
        <title>Draft Genome Sequences of Anaerolinea thermolimosa IMO-1, Bellilinea caldifistulae GOMI-1, Leptolinea tardivitalis YMTK-2, Levilinea saccharolytica KIBI-1,Longilinea arvoryzae KOME-1, Previously Described as Members of the Anaerolineaceae (Chloroflexi).</title>
        <authorList>
            <person name="Sekiguchi Y."/>
            <person name="Ohashi A."/>
            <person name="Matsuura N."/>
            <person name="Tourlousse M.D."/>
        </authorList>
    </citation>
    <scope>NUCLEOTIDE SEQUENCE [LARGE SCALE GENOMIC DNA]</scope>
    <source>
        <strain evidence="2">KOME-1</strain>
    </source>
</reference>